<evidence type="ECO:0000256" key="2">
    <source>
        <dbReference type="PIRSR" id="PIRSR607822-1"/>
    </source>
</evidence>
<comment type="caution">
    <text evidence="3">The sequence shown here is derived from an EMBL/GenBank/DDBJ whole genome shotgun (WGS) entry which is preliminary data.</text>
</comment>
<organism evidence="3 4">
    <name type="scientific">Blepharisma stoltei</name>
    <dbReference type="NCBI Taxonomy" id="1481888"/>
    <lineage>
        <taxon>Eukaryota</taxon>
        <taxon>Sar</taxon>
        <taxon>Alveolata</taxon>
        <taxon>Ciliophora</taxon>
        <taxon>Postciliodesmatophora</taxon>
        <taxon>Heterotrichea</taxon>
        <taxon>Heterotrichida</taxon>
        <taxon>Blepharismidae</taxon>
        <taxon>Blepharisma</taxon>
    </lineage>
</organism>
<dbReference type="SMART" id="SM01260">
    <property type="entry name" value="LANC_like"/>
    <property type="match status" value="1"/>
</dbReference>
<feature type="binding site" evidence="2">
    <location>
        <position position="311"/>
    </location>
    <ligand>
        <name>Zn(2+)</name>
        <dbReference type="ChEBI" id="CHEBI:29105"/>
    </ligand>
</feature>
<dbReference type="Gene3D" id="1.50.10.10">
    <property type="match status" value="1"/>
</dbReference>
<name>A0AAU9IEA0_9CILI</name>
<dbReference type="GO" id="GO:0005886">
    <property type="term" value="C:plasma membrane"/>
    <property type="evidence" value="ECO:0007669"/>
    <property type="project" value="TreeGrafter"/>
</dbReference>
<keyword evidence="2" id="KW-0862">Zinc</keyword>
<dbReference type="InterPro" id="IPR020464">
    <property type="entry name" value="LanC-like_prot_euk"/>
</dbReference>
<dbReference type="Pfam" id="PF05147">
    <property type="entry name" value="LANC_like"/>
    <property type="match status" value="1"/>
</dbReference>
<keyword evidence="4" id="KW-1185">Reference proteome</keyword>
<dbReference type="PRINTS" id="PR01950">
    <property type="entry name" value="LANCSUPER"/>
</dbReference>
<dbReference type="CDD" id="cd04794">
    <property type="entry name" value="euk_LANCL"/>
    <property type="match status" value="1"/>
</dbReference>
<dbReference type="InterPro" id="IPR012341">
    <property type="entry name" value="6hp_glycosidase-like_sf"/>
</dbReference>
<dbReference type="PRINTS" id="PR01951">
    <property type="entry name" value="LANCEUKARYTE"/>
</dbReference>
<dbReference type="GO" id="GO:0005975">
    <property type="term" value="P:carbohydrate metabolic process"/>
    <property type="evidence" value="ECO:0007669"/>
    <property type="project" value="InterPro"/>
</dbReference>
<reference evidence="3" key="1">
    <citation type="submission" date="2021-09" db="EMBL/GenBank/DDBJ databases">
        <authorList>
            <consortium name="AG Swart"/>
            <person name="Singh M."/>
            <person name="Singh A."/>
            <person name="Seah K."/>
            <person name="Emmerich C."/>
        </authorList>
    </citation>
    <scope>NUCLEOTIDE SEQUENCE</scope>
    <source>
        <strain evidence="3">ATCC30299</strain>
    </source>
</reference>
<accession>A0AAU9IEA0</accession>
<dbReference type="PANTHER" id="PTHR12736:SF7">
    <property type="entry name" value="LANC-LIKE PROTEIN 3"/>
    <property type="match status" value="1"/>
</dbReference>
<proteinExistence type="inferred from homology"/>
<feature type="binding site" evidence="2">
    <location>
        <position position="312"/>
    </location>
    <ligand>
        <name>Zn(2+)</name>
        <dbReference type="ChEBI" id="CHEBI:29105"/>
    </ligand>
</feature>
<dbReference type="PANTHER" id="PTHR12736">
    <property type="entry name" value="LANC-LIKE PROTEIN"/>
    <property type="match status" value="1"/>
</dbReference>
<dbReference type="GO" id="GO:0031179">
    <property type="term" value="P:peptide modification"/>
    <property type="evidence" value="ECO:0007669"/>
    <property type="project" value="InterPro"/>
</dbReference>
<comment type="similarity">
    <text evidence="1">Belongs to the LanC-like protein family.</text>
</comment>
<feature type="binding site" evidence="2">
    <location>
        <position position="265"/>
    </location>
    <ligand>
        <name>Zn(2+)</name>
        <dbReference type="ChEBI" id="CHEBI:29105"/>
    </ligand>
</feature>
<dbReference type="GO" id="GO:0046872">
    <property type="term" value="F:metal ion binding"/>
    <property type="evidence" value="ECO:0007669"/>
    <property type="project" value="UniProtKB-KW"/>
</dbReference>
<evidence type="ECO:0000313" key="3">
    <source>
        <dbReference type="EMBL" id="CAG9313729.1"/>
    </source>
</evidence>
<dbReference type="SUPFAM" id="SSF158745">
    <property type="entry name" value="LanC-like"/>
    <property type="match status" value="1"/>
</dbReference>
<evidence type="ECO:0000256" key="1">
    <source>
        <dbReference type="ARBA" id="ARBA00007179"/>
    </source>
</evidence>
<dbReference type="InterPro" id="IPR007822">
    <property type="entry name" value="LANC-like"/>
</dbReference>
<keyword evidence="2" id="KW-0479">Metal-binding</keyword>
<gene>
    <name evidence="3" type="ORF">BSTOLATCC_MIC9534</name>
</gene>
<dbReference type="EMBL" id="CAJZBQ010000011">
    <property type="protein sequence ID" value="CAG9313729.1"/>
    <property type="molecule type" value="Genomic_DNA"/>
</dbReference>
<protein>
    <submittedName>
        <fullName evidence="3">Uncharacterized protein</fullName>
    </submittedName>
</protein>
<sequence>MSRYVINNSPEFTGQLLSGVTEQIRRELPTMISIMEREYPPRSDYQLDSLGNKKKRYSIYTGSGGNLYFYYNLYTKYSSEYKSCLEEAIIANLNSCQSNRNTTLGFLTGRSGIYAITAAASKTIKYVEDLCRDENLIPESENELLNGLAGYIYSIIFIIDRWSDVPLREDLIALLNRTVDELVRRGNNYGMLKYEWPIGRGKYYLGGAHGSIGVIMMLLQSRKYLQNHYDHVIRDTLRYLLSLRFPSGNFPSSEGKTRDDLVHFCHGATGAVPMLCQAFLAFQDQNYLDAAIRAGNVIWERGLIKKGKGVCHGISGNGYAFLSLYKATLDNLWLYRAQCFADKMLNDQNLNREIENYEDSQRLVTGMPDRPFSLMEGLAGNILFYLDLLNPQEAKFPAYEI</sequence>
<evidence type="ECO:0000313" key="4">
    <source>
        <dbReference type="Proteomes" id="UP001162131"/>
    </source>
</evidence>
<dbReference type="AlphaFoldDB" id="A0AAU9IEA0"/>
<dbReference type="Proteomes" id="UP001162131">
    <property type="component" value="Unassembled WGS sequence"/>
</dbReference>